<dbReference type="SMART" id="SM00086">
    <property type="entry name" value="PAC"/>
    <property type="match status" value="1"/>
</dbReference>
<evidence type="ECO:0000259" key="3">
    <source>
        <dbReference type="PROSITE" id="PS50887"/>
    </source>
</evidence>
<dbReference type="SUPFAM" id="SSF55073">
    <property type="entry name" value="Nucleotide cyclase"/>
    <property type="match status" value="1"/>
</dbReference>
<dbReference type="InterPro" id="IPR000014">
    <property type="entry name" value="PAS"/>
</dbReference>
<dbReference type="Proteomes" id="UP000001235">
    <property type="component" value="Chromosome"/>
</dbReference>
<dbReference type="SMART" id="SM00267">
    <property type="entry name" value="GGDEF"/>
    <property type="match status" value="1"/>
</dbReference>
<feature type="domain" description="PAS" evidence="1">
    <location>
        <begin position="8"/>
        <end position="81"/>
    </location>
</feature>
<dbReference type="EMBL" id="CP002159">
    <property type="protein sequence ID" value="ADL56661.1"/>
    <property type="molecule type" value="Genomic_DNA"/>
</dbReference>
<keyword evidence="5" id="KW-1185">Reference proteome</keyword>
<dbReference type="Gene3D" id="3.30.450.20">
    <property type="entry name" value="PAS domain"/>
    <property type="match status" value="1"/>
</dbReference>
<dbReference type="InterPro" id="IPR000700">
    <property type="entry name" value="PAS-assoc_C"/>
</dbReference>
<feature type="domain" description="GGDEF" evidence="3">
    <location>
        <begin position="177"/>
        <end position="312"/>
    </location>
</feature>
<sequence>MDFPPLISSDLLAQAVDQLHDGITIADARQQDWPLIYVNAGFEKLSGYSAAELIGKPVRFLQGTDTDQAEIAVLRESLLTGVSCLVTLRNYRRDGTLFWNELSISPIRDKTGELTHFVGIQKDVTARVIQEQNLRQSNLHLHAALKQKSPPLPGISDRLHFDEQLTGMLQTAKRTHSLLSVLMVNPDQFKRFNERYGLAAGDACLRMVGDRIAKSFARNSDCVTRYNRDEFAIASMGDSAEGMKQHLTKLRDQIRALNIPHSDSPEGILTICIGGITLIPQRESTAEDLLQRAYAAVHQAGQRSHDCECLIS</sequence>
<accession>D9SD63</accession>
<dbReference type="NCBIfam" id="TIGR00254">
    <property type="entry name" value="GGDEF"/>
    <property type="match status" value="1"/>
</dbReference>
<dbReference type="Pfam" id="PF13426">
    <property type="entry name" value="PAS_9"/>
    <property type="match status" value="1"/>
</dbReference>
<dbReference type="SUPFAM" id="SSF55785">
    <property type="entry name" value="PYP-like sensor domain (PAS domain)"/>
    <property type="match status" value="1"/>
</dbReference>
<dbReference type="CDD" id="cd00130">
    <property type="entry name" value="PAS"/>
    <property type="match status" value="1"/>
</dbReference>
<dbReference type="KEGG" id="gca:Galf_2665"/>
<reference evidence="4 5" key="1">
    <citation type="submission" date="2010-08" db="EMBL/GenBank/DDBJ databases">
        <title>Complete sequence of Gallionella capsiferriformans ES-2.</title>
        <authorList>
            <consortium name="US DOE Joint Genome Institute"/>
            <person name="Lucas S."/>
            <person name="Copeland A."/>
            <person name="Lapidus A."/>
            <person name="Cheng J.-F."/>
            <person name="Bruce D."/>
            <person name="Goodwin L."/>
            <person name="Pitluck S."/>
            <person name="Chertkov O."/>
            <person name="Davenport K.W."/>
            <person name="Detter J.C."/>
            <person name="Han C."/>
            <person name="Tapia R."/>
            <person name="Land M."/>
            <person name="Hauser L."/>
            <person name="Chang Y.-J."/>
            <person name="Jeffries C."/>
            <person name="Kyrpides N."/>
            <person name="Ivanova N."/>
            <person name="Mikhailova N."/>
            <person name="Shelobolina E.S."/>
            <person name="Picardal F."/>
            <person name="Roden E."/>
            <person name="Emerson D."/>
            <person name="Woyke T."/>
        </authorList>
    </citation>
    <scope>NUCLEOTIDE SEQUENCE [LARGE SCALE GENOMIC DNA]</scope>
    <source>
        <strain evidence="4 5">ES-2</strain>
    </source>
</reference>
<protein>
    <submittedName>
        <fullName evidence="4">Diguanylate cyclase with PAS/PAC sensor</fullName>
    </submittedName>
</protein>
<dbReference type="Pfam" id="PF00990">
    <property type="entry name" value="GGDEF"/>
    <property type="match status" value="1"/>
</dbReference>
<dbReference type="HOGENOM" id="CLU_000445_11_4_4"/>
<dbReference type="PANTHER" id="PTHR44757">
    <property type="entry name" value="DIGUANYLATE CYCLASE DGCP"/>
    <property type="match status" value="1"/>
</dbReference>
<gene>
    <name evidence="4" type="ordered locus">Galf_2665</name>
</gene>
<dbReference type="eggNOG" id="COG3706">
    <property type="taxonomic scope" value="Bacteria"/>
</dbReference>
<dbReference type="STRING" id="395494.Galf_2665"/>
<dbReference type="Gene3D" id="3.30.70.270">
    <property type="match status" value="1"/>
</dbReference>
<dbReference type="RefSeq" id="WP_013294580.1">
    <property type="nucleotide sequence ID" value="NC_014394.1"/>
</dbReference>
<evidence type="ECO:0000313" key="5">
    <source>
        <dbReference type="Proteomes" id="UP000001235"/>
    </source>
</evidence>
<dbReference type="OrthoDB" id="9792270at2"/>
<dbReference type="CDD" id="cd01949">
    <property type="entry name" value="GGDEF"/>
    <property type="match status" value="1"/>
</dbReference>
<dbReference type="AlphaFoldDB" id="D9SD63"/>
<dbReference type="SMART" id="SM00091">
    <property type="entry name" value="PAS"/>
    <property type="match status" value="1"/>
</dbReference>
<evidence type="ECO:0000313" key="4">
    <source>
        <dbReference type="EMBL" id="ADL56661.1"/>
    </source>
</evidence>
<dbReference type="InterPro" id="IPR052155">
    <property type="entry name" value="Biofilm_reg_signaling"/>
</dbReference>
<dbReference type="NCBIfam" id="TIGR00229">
    <property type="entry name" value="sensory_box"/>
    <property type="match status" value="1"/>
</dbReference>
<dbReference type="InterPro" id="IPR035965">
    <property type="entry name" value="PAS-like_dom_sf"/>
</dbReference>
<dbReference type="InterPro" id="IPR029787">
    <property type="entry name" value="Nucleotide_cyclase"/>
</dbReference>
<proteinExistence type="predicted"/>
<name>D9SD63_GALCS</name>
<dbReference type="PROSITE" id="PS50112">
    <property type="entry name" value="PAS"/>
    <property type="match status" value="1"/>
</dbReference>
<evidence type="ECO:0000259" key="2">
    <source>
        <dbReference type="PROSITE" id="PS50113"/>
    </source>
</evidence>
<dbReference type="PROSITE" id="PS50887">
    <property type="entry name" value="GGDEF"/>
    <property type="match status" value="1"/>
</dbReference>
<dbReference type="InterPro" id="IPR001610">
    <property type="entry name" value="PAC"/>
</dbReference>
<evidence type="ECO:0000259" key="1">
    <source>
        <dbReference type="PROSITE" id="PS50112"/>
    </source>
</evidence>
<dbReference type="InterPro" id="IPR043128">
    <property type="entry name" value="Rev_trsase/Diguanyl_cyclase"/>
</dbReference>
<feature type="domain" description="PAC" evidence="2">
    <location>
        <begin position="84"/>
        <end position="136"/>
    </location>
</feature>
<dbReference type="PROSITE" id="PS50113">
    <property type="entry name" value="PAC"/>
    <property type="match status" value="1"/>
</dbReference>
<organism evidence="4 5">
    <name type="scientific">Gallionella capsiferriformans (strain ES-2)</name>
    <name type="common">Gallionella ferruginea capsiferriformans (strain ES-2)</name>
    <dbReference type="NCBI Taxonomy" id="395494"/>
    <lineage>
        <taxon>Bacteria</taxon>
        <taxon>Pseudomonadati</taxon>
        <taxon>Pseudomonadota</taxon>
        <taxon>Betaproteobacteria</taxon>
        <taxon>Nitrosomonadales</taxon>
        <taxon>Gallionellaceae</taxon>
        <taxon>Gallionella</taxon>
    </lineage>
</organism>
<dbReference type="PANTHER" id="PTHR44757:SF2">
    <property type="entry name" value="BIOFILM ARCHITECTURE MAINTENANCE PROTEIN MBAA"/>
    <property type="match status" value="1"/>
</dbReference>
<dbReference type="InterPro" id="IPR000160">
    <property type="entry name" value="GGDEF_dom"/>
</dbReference>